<accession>A0ABY4QL58</accession>
<organism evidence="2 3">
    <name type="scientific">Candidatus Mycobacterium methanotrophicum</name>
    <dbReference type="NCBI Taxonomy" id="2943498"/>
    <lineage>
        <taxon>Bacteria</taxon>
        <taxon>Bacillati</taxon>
        <taxon>Actinomycetota</taxon>
        <taxon>Actinomycetes</taxon>
        <taxon>Mycobacteriales</taxon>
        <taxon>Mycobacteriaceae</taxon>
        <taxon>Mycobacterium</taxon>
    </lineage>
</organism>
<evidence type="ECO:0000313" key="2">
    <source>
        <dbReference type="EMBL" id="UQX11321.1"/>
    </source>
</evidence>
<sequence>MASPFVAPQFPQPTSKPAPKFPANGLVQQPTTVPPGSPKVQDAQDTASLIHDFGGFPDFPGPVTAAPHGDEGPPETPTPQRLTATPVATTSPPTCPRSPSGKAPCSPS</sequence>
<proteinExistence type="predicted"/>
<feature type="compositionally biased region" description="Low complexity" evidence="1">
    <location>
        <begin position="83"/>
        <end position="100"/>
    </location>
</feature>
<protein>
    <submittedName>
        <fullName evidence="2">Uncharacterized protein</fullName>
    </submittedName>
</protein>
<evidence type="ECO:0000256" key="1">
    <source>
        <dbReference type="SAM" id="MobiDB-lite"/>
    </source>
</evidence>
<dbReference type="EMBL" id="CP097320">
    <property type="protein sequence ID" value="UQX11321.1"/>
    <property type="molecule type" value="Genomic_DNA"/>
</dbReference>
<dbReference type="Proteomes" id="UP001056610">
    <property type="component" value="Chromosome"/>
</dbReference>
<evidence type="ECO:0000313" key="3">
    <source>
        <dbReference type="Proteomes" id="UP001056610"/>
    </source>
</evidence>
<reference evidence="2" key="1">
    <citation type="submission" date="2022-05" db="EMBL/GenBank/DDBJ databases">
        <title>A methanotrophic Mycobacterium dominates a cave microbial ecosystem.</title>
        <authorList>
            <person name="Van Spanning R.J.M."/>
            <person name="Guan Q."/>
            <person name="Melkonian C."/>
            <person name="Gallant J."/>
            <person name="Polerecky L."/>
            <person name="Flot J.-F."/>
            <person name="Brandt B.W."/>
            <person name="Braster M."/>
            <person name="Iturbe Espinoza P."/>
            <person name="Aerts J."/>
            <person name="Meima-Franke M."/>
            <person name="Piersma S.R."/>
            <person name="Bunduc C."/>
            <person name="Ummels R."/>
            <person name="Pain A."/>
            <person name="Fleming E.J."/>
            <person name="van der Wel N."/>
            <person name="Gherman V.D."/>
            <person name="Sarbu S.M."/>
            <person name="Bodelier P.L.E."/>
            <person name="Bitter W."/>
        </authorList>
    </citation>
    <scope>NUCLEOTIDE SEQUENCE</scope>
    <source>
        <strain evidence="2">Sulfur Cave</strain>
    </source>
</reference>
<feature type="region of interest" description="Disordered" evidence="1">
    <location>
        <begin position="1"/>
        <end position="108"/>
    </location>
</feature>
<gene>
    <name evidence="2" type="ORF">M5I08_01920</name>
</gene>
<name>A0ABY4QL58_9MYCO</name>
<dbReference type="RefSeq" id="WP_219070791.1">
    <property type="nucleotide sequence ID" value="NZ_CAJUXY010000111.1"/>
</dbReference>
<feature type="compositionally biased region" description="Pro residues" evidence="1">
    <location>
        <begin position="10"/>
        <end position="20"/>
    </location>
</feature>
<keyword evidence="3" id="KW-1185">Reference proteome</keyword>